<proteinExistence type="inferred from homology"/>
<accession>A0A7J6WES1</accession>
<name>A0A7J6WES1_THATH</name>
<evidence type="ECO:0000256" key="1">
    <source>
        <dbReference type="ARBA" id="ARBA00004323"/>
    </source>
</evidence>
<dbReference type="AlphaFoldDB" id="A0A7J6WES1"/>
<evidence type="ECO:0000256" key="5">
    <source>
        <dbReference type="ARBA" id="ARBA00023034"/>
    </source>
</evidence>
<dbReference type="InterPro" id="IPR004263">
    <property type="entry name" value="Exostosin"/>
</dbReference>
<dbReference type="PANTHER" id="PTHR11062">
    <property type="entry name" value="EXOSTOSIN HEPARAN SULFATE GLYCOSYLTRANSFERASE -RELATED"/>
    <property type="match status" value="1"/>
</dbReference>
<evidence type="ECO:0000256" key="4">
    <source>
        <dbReference type="ARBA" id="ARBA00022968"/>
    </source>
</evidence>
<feature type="domain" description="Exostosin GT47" evidence="6">
    <location>
        <begin position="3"/>
        <end position="140"/>
    </location>
</feature>
<keyword evidence="3" id="KW-0328">Glycosyltransferase</keyword>
<keyword evidence="8" id="KW-1185">Reference proteome</keyword>
<comment type="subcellular location">
    <subcellularLocation>
        <location evidence="1">Golgi apparatus membrane</location>
        <topology evidence="1">Single-pass type II membrane protein</topology>
    </subcellularLocation>
</comment>
<keyword evidence="3" id="KW-0808">Transferase</keyword>
<gene>
    <name evidence="7" type="ORF">FRX31_015820</name>
</gene>
<dbReference type="Pfam" id="PF03016">
    <property type="entry name" value="Exostosin_GT47"/>
    <property type="match status" value="1"/>
</dbReference>
<evidence type="ECO:0000313" key="7">
    <source>
        <dbReference type="EMBL" id="KAF5194592.1"/>
    </source>
</evidence>
<sequence>MKNDHFIPHKDISLPPLLAIDIQMDFISIVPISKKTCFGYFNNRDLDNLDPVIDFIEELRNDPDFITDAEPLDYDWLSHSKFCLFFFTDTFVSISGIGKALRYGCVPVVITDRAIVNLPFVDVLKWTEIAVFVDIKAGLKNLKDVLGSRCAEDKYEKMREFGMEASTHFAWNFFTPHPSDAFYTVLYQLWLRRHTIRYTSREMI</sequence>
<protein>
    <submittedName>
        <fullName evidence="7">Exostosin-like</fullName>
    </submittedName>
</protein>
<keyword evidence="5" id="KW-0333">Golgi apparatus</keyword>
<dbReference type="EMBL" id="JABWDY010018502">
    <property type="protein sequence ID" value="KAF5194592.1"/>
    <property type="molecule type" value="Genomic_DNA"/>
</dbReference>
<comment type="similarity">
    <text evidence="2">Belongs to the glycosyltransferase 47 family.</text>
</comment>
<evidence type="ECO:0000256" key="2">
    <source>
        <dbReference type="ARBA" id="ARBA00010271"/>
    </source>
</evidence>
<comment type="caution">
    <text evidence="7">The sequence shown here is derived from an EMBL/GenBank/DDBJ whole genome shotgun (WGS) entry which is preliminary data.</text>
</comment>
<dbReference type="GO" id="GO:0000139">
    <property type="term" value="C:Golgi membrane"/>
    <property type="evidence" value="ECO:0007669"/>
    <property type="project" value="UniProtKB-SubCell"/>
</dbReference>
<dbReference type="Proteomes" id="UP000554482">
    <property type="component" value="Unassembled WGS sequence"/>
</dbReference>
<keyword evidence="4" id="KW-0735">Signal-anchor</keyword>
<organism evidence="7 8">
    <name type="scientific">Thalictrum thalictroides</name>
    <name type="common">Rue-anemone</name>
    <name type="synonym">Anemone thalictroides</name>
    <dbReference type="NCBI Taxonomy" id="46969"/>
    <lineage>
        <taxon>Eukaryota</taxon>
        <taxon>Viridiplantae</taxon>
        <taxon>Streptophyta</taxon>
        <taxon>Embryophyta</taxon>
        <taxon>Tracheophyta</taxon>
        <taxon>Spermatophyta</taxon>
        <taxon>Magnoliopsida</taxon>
        <taxon>Ranunculales</taxon>
        <taxon>Ranunculaceae</taxon>
        <taxon>Thalictroideae</taxon>
        <taxon>Thalictrum</taxon>
    </lineage>
</organism>
<dbReference type="OrthoDB" id="1924787at2759"/>
<dbReference type="PANTHER" id="PTHR11062:SF253">
    <property type="entry name" value="EXOSTOSIN GT47 DOMAIN-CONTAINING PROTEIN"/>
    <property type="match status" value="1"/>
</dbReference>
<evidence type="ECO:0000256" key="3">
    <source>
        <dbReference type="ARBA" id="ARBA00022676"/>
    </source>
</evidence>
<dbReference type="GO" id="GO:0016757">
    <property type="term" value="F:glycosyltransferase activity"/>
    <property type="evidence" value="ECO:0007669"/>
    <property type="project" value="UniProtKB-KW"/>
</dbReference>
<reference evidence="7 8" key="1">
    <citation type="submission" date="2020-06" db="EMBL/GenBank/DDBJ databases">
        <title>Transcriptomic and genomic resources for Thalictrum thalictroides and T. hernandezii: Facilitating candidate gene discovery in an emerging model plant lineage.</title>
        <authorList>
            <person name="Arias T."/>
            <person name="Riano-Pachon D.M."/>
            <person name="Di Stilio V.S."/>
        </authorList>
    </citation>
    <scope>NUCLEOTIDE SEQUENCE [LARGE SCALE GENOMIC DNA]</scope>
    <source>
        <strain evidence="8">cv. WT478/WT964</strain>
        <tissue evidence="7">Leaves</tissue>
    </source>
</reference>
<dbReference type="InterPro" id="IPR040911">
    <property type="entry name" value="Exostosin_GT47"/>
</dbReference>
<evidence type="ECO:0000259" key="6">
    <source>
        <dbReference type="Pfam" id="PF03016"/>
    </source>
</evidence>
<evidence type="ECO:0000313" key="8">
    <source>
        <dbReference type="Proteomes" id="UP000554482"/>
    </source>
</evidence>
<keyword evidence="4" id="KW-0812">Transmembrane</keyword>